<evidence type="ECO:0000256" key="4">
    <source>
        <dbReference type="ARBA" id="ARBA00022840"/>
    </source>
</evidence>
<dbReference type="CDD" id="cd17921">
    <property type="entry name" value="DEXHc_Ski2"/>
    <property type="match status" value="1"/>
</dbReference>
<dbReference type="SMART" id="SM00490">
    <property type="entry name" value="HELICc"/>
    <property type="match status" value="1"/>
</dbReference>
<dbReference type="EMBL" id="QRJE01000044">
    <property type="protein sequence ID" value="RHH06259.1"/>
    <property type="molecule type" value="Genomic_DNA"/>
</dbReference>
<protein>
    <recommendedName>
        <fullName evidence="5">Helicase ATP-binding domain-containing protein</fullName>
    </recommendedName>
</protein>
<dbReference type="InterPro" id="IPR027417">
    <property type="entry name" value="P-loop_NTPase"/>
</dbReference>
<dbReference type="SMART" id="SM00487">
    <property type="entry name" value="DEXDc"/>
    <property type="match status" value="1"/>
</dbReference>
<name>A0A0I9S6V6_BACFG</name>
<dbReference type="AlphaFoldDB" id="A0A0I9S6V6"/>
<feature type="domain" description="Helicase ATP-binding" evidence="5">
    <location>
        <begin position="305"/>
        <end position="458"/>
    </location>
</feature>
<dbReference type="Gene3D" id="3.40.50.300">
    <property type="entry name" value="P-loop containing nucleotide triphosphate hydrolases"/>
    <property type="match status" value="2"/>
</dbReference>
<keyword evidence="1" id="KW-0547">Nucleotide-binding</keyword>
<keyword evidence="3" id="KW-0347">Helicase</keyword>
<evidence type="ECO:0000256" key="2">
    <source>
        <dbReference type="ARBA" id="ARBA00022801"/>
    </source>
</evidence>
<dbReference type="Proteomes" id="UP000266644">
    <property type="component" value="Unassembled WGS sequence"/>
</dbReference>
<keyword evidence="2" id="KW-0378">Hydrolase</keyword>
<keyword evidence="4" id="KW-0067">ATP-binding</keyword>
<dbReference type="GO" id="GO:0003676">
    <property type="term" value="F:nucleic acid binding"/>
    <property type="evidence" value="ECO:0007669"/>
    <property type="project" value="InterPro"/>
</dbReference>
<dbReference type="GO" id="GO:0005524">
    <property type="term" value="F:ATP binding"/>
    <property type="evidence" value="ECO:0007669"/>
    <property type="project" value="UniProtKB-KW"/>
</dbReference>
<evidence type="ECO:0000313" key="7">
    <source>
        <dbReference type="EMBL" id="RHH06259.1"/>
    </source>
</evidence>
<evidence type="ECO:0000256" key="1">
    <source>
        <dbReference type="ARBA" id="ARBA00022741"/>
    </source>
</evidence>
<dbReference type="SUPFAM" id="SSF52540">
    <property type="entry name" value="P-loop containing nucleoside triphosphate hydrolases"/>
    <property type="match status" value="1"/>
</dbReference>
<dbReference type="InterPro" id="IPR011545">
    <property type="entry name" value="DEAD/DEAH_box_helicase_dom"/>
</dbReference>
<dbReference type="InterPro" id="IPR014001">
    <property type="entry name" value="Helicase_ATP-bd"/>
</dbReference>
<sequence>MNRQILDSLIQDESIRSLLEKSADAYWLSEIYDYNLGISDNEQEILVRLAVLYTTLSLSEEGKDTKNLEYAYKLLLAIKIEDSNYLSLFEKIAGIDEVDSTLLYYFLLSSIALKDDNTISARINLKQFYSDNIIITEDWKGRVLSKILYALILLIRKDNGFVDVKQALQAITELQSEQEKFEENYLQNFQYKEEVKEALSLLALYHTSKAVVETAHYLIDGYSYPKRIENVIRVHIDMADKLLGNTQNRLKDIIKIISNDLKAICLNSIWSHTAFQDKIRLLCEKKSQSGILELLPSQRNALAQKLLDVYANATILQMPTSAGKTLLAEFNIIVTKSLRSDAKIIYVVPSRALVNQVYYDLKSDLSDLGICVEKTSSAIEIDPTENEFLTCDKIDILVSTPEKLDLLIRRKHPSVNDISLFIIDEAHTIGNGQRGARLELLMALLKRERPNAKFMLLSPFLHGKKNVMAEWLGGGNTIQIDWKPAEKLLIGLKNHKTEHIDEIKYELLASAYDTSFKSETKGAFNNPYKLQSSSEKDRILEFATKHFAETGKTQLILCYGRGTANKRAGFIYNLMNSFAETEEIALVRKYIDDEIGKETTLTKYLSKGIAIHHAGLSDEAKLLIEYLIREKQIKYVCATTTIAEGVNFPVSSVFFDDYRKGNTVLSSNDFWNIAGRAGRTLVDNFGKIIMPFHTPRSEQVFKGIIQRSSDELASVLAELFINENSVRSYLSQERGIYDLIKNYPDSFSPLFQYFVHLLTTGQNAYAVEVEDMFKDSLQYYLLETEEQRDKFVQLCKSIYQSIELKYSGTLGALQFADKTGFSVPSVLKIMREKSQNGIISDLAGWQPNVMFNKRDNSNLTEKIKVIATLKETNLGTDSKEASFSPELIAKMVTAWVKGDKLNSISLIHPSYKTLKDDERMTEFMKKMNDIRFKTSWGLSALEGIVKGNQDEIQDSYIPSLVYYGVDSEKPLALRMLGIPRSLSFSLANIIDGDLKDFSYSSLRKKIKGLSASDWDNFKPKKSNLTGDEWRRIVEILMK</sequence>
<gene>
    <name evidence="7" type="ORF">DW228_21495</name>
    <name evidence="6" type="ORF">EE52_0217140</name>
</gene>
<reference evidence="6" key="1">
    <citation type="book" date="2014" name="THE 24TH EUROPEAN CONGRESS OF CLINICAL MICROBIOLOGY AND INFECTIOUS DISEASES" publisher="ECCMID 2014" city="Barcelona, Spain">
        <title>Identification of resistance genes in three multidrug-resistant Bacteroides fragilis isolates by whole genome sequencing.</title>
        <editorList>
            <person name="Unknown"/>
            <person name="A."/>
        </editorList>
        <authorList>
            <person name="Sydenham T.V."/>
            <person name="Hasman H."/>
            <person name="Wang M."/>
            <person name="Soki J."/>
            <person name="Nagy E."/>
            <person name="Justesen U.S."/>
        </authorList>
    </citation>
    <scope>NUCLEOTIDE SEQUENCE</scope>
    <source>
        <strain evidence="6">DCMOUH0018B</strain>
    </source>
</reference>
<reference evidence="7 8" key="3">
    <citation type="submission" date="2018-08" db="EMBL/GenBank/DDBJ databases">
        <title>A genome reference for cultivated species of the human gut microbiota.</title>
        <authorList>
            <person name="Zou Y."/>
            <person name="Xue W."/>
            <person name="Luo G."/>
        </authorList>
    </citation>
    <scope>NUCLEOTIDE SEQUENCE [LARGE SCALE GENOMIC DNA]</scope>
    <source>
        <strain evidence="7 8">AM18-6</strain>
    </source>
</reference>
<dbReference type="InterPro" id="IPR001650">
    <property type="entry name" value="Helicase_C-like"/>
</dbReference>
<dbReference type="Pfam" id="PF00270">
    <property type="entry name" value="DEAD"/>
    <property type="match status" value="1"/>
</dbReference>
<dbReference type="PANTHER" id="PTHR47961">
    <property type="entry name" value="DNA POLYMERASE THETA, PUTATIVE (AFU_ORTHOLOGUE AFUA_1G05260)-RELATED"/>
    <property type="match status" value="1"/>
</dbReference>
<dbReference type="PANTHER" id="PTHR47961:SF10">
    <property type="entry name" value="ATP-DEPENDENT DNA HELICASE HEL308"/>
    <property type="match status" value="1"/>
</dbReference>
<evidence type="ECO:0000259" key="5">
    <source>
        <dbReference type="PROSITE" id="PS51192"/>
    </source>
</evidence>
<dbReference type="InterPro" id="IPR050474">
    <property type="entry name" value="Hel308_SKI2-like"/>
</dbReference>
<proteinExistence type="predicted"/>
<dbReference type="GO" id="GO:0016787">
    <property type="term" value="F:hydrolase activity"/>
    <property type="evidence" value="ECO:0007669"/>
    <property type="project" value="UniProtKB-KW"/>
</dbReference>
<dbReference type="PROSITE" id="PS51192">
    <property type="entry name" value="HELICASE_ATP_BIND_1"/>
    <property type="match status" value="1"/>
</dbReference>
<accession>A0A0I9S6V6</accession>
<evidence type="ECO:0000313" key="6">
    <source>
        <dbReference type="EMBL" id="KFX73563.1"/>
    </source>
</evidence>
<dbReference type="EMBL" id="JMZZ02000216">
    <property type="protein sequence ID" value="KFX73563.1"/>
    <property type="molecule type" value="Genomic_DNA"/>
</dbReference>
<dbReference type="PATRIC" id="fig|817.53.peg.3535"/>
<evidence type="ECO:0000313" key="8">
    <source>
        <dbReference type="Proteomes" id="UP000266644"/>
    </source>
</evidence>
<organism evidence="6">
    <name type="scientific">Bacteroides fragilis</name>
    <dbReference type="NCBI Taxonomy" id="817"/>
    <lineage>
        <taxon>Bacteria</taxon>
        <taxon>Pseudomonadati</taxon>
        <taxon>Bacteroidota</taxon>
        <taxon>Bacteroidia</taxon>
        <taxon>Bacteroidales</taxon>
        <taxon>Bacteroidaceae</taxon>
        <taxon>Bacteroides</taxon>
    </lineage>
</organism>
<evidence type="ECO:0000256" key="3">
    <source>
        <dbReference type="ARBA" id="ARBA00022806"/>
    </source>
</evidence>
<dbReference type="GO" id="GO:0004386">
    <property type="term" value="F:helicase activity"/>
    <property type="evidence" value="ECO:0007669"/>
    <property type="project" value="UniProtKB-KW"/>
</dbReference>
<reference evidence="6" key="2">
    <citation type="submission" date="2014-07" db="EMBL/GenBank/DDBJ databases">
        <title>Genetics and epidemiology of antimicrobial resistance in B. fragilis group.</title>
        <authorList>
            <person name="Sydenham T.V."/>
            <person name="Hasman H."/>
            <person name="Kemp M."/>
            <person name="Justesen U.S."/>
        </authorList>
    </citation>
    <scope>NUCLEOTIDE SEQUENCE [LARGE SCALE GENOMIC DNA]</scope>
    <source>
        <strain evidence="6">DCMOUH0018B</strain>
    </source>
</reference>
<dbReference type="RefSeq" id="WP_044301435.1">
    <property type="nucleotide sequence ID" value="NZ_CAEUHN010000001.1"/>
</dbReference>
<comment type="caution">
    <text evidence="6">The sequence shown here is derived from an EMBL/GenBank/DDBJ whole genome shotgun (WGS) entry which is preliminary data.</text>
</comment>